<proteinExistence type="predicted"/>
<comment type="caution">
    <text evidence="2">The sequence shown here is derived from an EMBL/GenBank/DDBJ whole genome shotgun (WGS) entry which is preliminary data.</text>
</comment>
<keyword evidence="3" id="KW-1185">Reference proteome</keyword>
<organism evidence="2 3">
    <name type="scientific">Tritrichomonas musculus</name>
    <dbReference type="NCBI Taxonomy" id="1915356"/>
    <lineage>
        <taxon>Eukaryota</taxon>
        <taxon>Metamonada</taxon>
        <taxon>Parabasalia</taxon>
        <taxon>Tritrichomonadida</taxon>
        <taxon>Tritrichomonadidae</taxon>
        <taxon>Tritrichomonas</taxon>
    </lineage>
</organism>
<dbReference type="Proteomes" id="UP001470230">
    <property type="component" value="Unassembled WGS sequence"/>
</dbReference>
<evidence type="ECO:0000313" key="3">
    <source>
        <dbReference type="Proteomes" id="UP001470230"/>
    </source>
</evidence>
<accession>A0ABR2KP38</accession>
<gene>
    <name evidence="2" type="ORF">M9Y10_030180</name>
</gene>
<feature type="compositionally biased region" description="Polar residues" evidence="1">
    <location>
        <begin position="61"/>
        <end position="71"/>
    </location>
</feature>
<name>A0ABR2KP38_9EUKA</name>
<feature type="region of interest" description="Disordered" evidence="1">
    <location>
        <begin position="56"/>
        <end position="77"/>
    </location>
</feature>
<reference evidence="2 3" key="1">
    <citation type="submission" date="2024-04" db="EMBL/GenBank/DDBJ databases">
        <title>Tritrichomonas musculus Genome.</title>
        <authorList>
            <person name="Alves-Ferreira E."/>
            <person name="Grigg M."/>
            <person name="Lorenzi H."/>
            <person name="Galac M."/>
        </authorList>
    </citation>
    <scope>NUCLEOTIDE SEQUENCE [LARGE SCALE GENOMIC DNA]</scope>
    <source>
        <strain evidence="2 3">EAF2021</strain>
    </source>
</reference>
<evidence type="ECO:0000256" key="1">
    <source>
        <dbReference type="SAM" id="MobiDB-lite"/>
    </source>
</evidence>
<sequence length="77" mass="8215">MSSSQSHCTCTCSCTTTESVTKNGETVERTTHIDSQTNPDGKQHTATTVTDVTIDPEGHKTITTHTNTQVGDTPALH</sequence>
<dbReference type="EMBL" id="JAPFFF010000004">
    <property type="protein sequence ID" value="KAK8892928.1"/>
    <property type="molecule type" value="Genomic_DNA"/>
</dbReference>
<evidence type="ECO:0000313" key="2">
    <source>
        <dbReference type="EMBL" id="KAK8892928.1"/>
    </source>
</evidence>
<protein>
    <submittedName>
        <fullName evidence="2">Uncharacterized protein</fullName>
    </submittedName>
</protein>